<feature type="region of interest" description="Disordered" evidence="1">
    <location>
        <begin position="1"/>
        <end position="21"/>
    </location>
</feature>
<name>A0A8X6PT61_NEPPI</name>
<dbReference type="OrthoDB" id="8065943at2759"/>
<evidence type="ECO:0000313" key="3">
    <source>
        <dbReference type="Proteomes" id="UP000887013"/>
    </source>
</evidence>
<dbReference type="Proteomes" id="UP000887013">
    <property type="component" value="Unassembled WGS sequence"/>
</dbReference>
<dbReference type="EMBL" id="BMAW01024483">
    <property type="protein sequence ID" value="GFT88026.1"/>
    <property type="molecule type" value="Genomic_DNA"/>
</dbReference>
<keyword evidence="3" id="KW-1185">Reference proteome</keyword>
<organism evidence="2 3">
    <name type="scientific">Nephila pilipes</name>
    <name type="common">Giant wood spider</name>
    <name type="synonym">Nephila maculata</name>
    <dbReference type="NCBI Taxonomy" id="299642"/>
    <lineage>
        <taxon>Eukaryota</taxon>
        <taxon>Metazoa</taxon>
        <taxon>Ecdysozoa</taxon>
        <taxon>Arthropoda</taxon>
        <taxon>Chelicerata</taxon>
        <taxon>Arachnida</taxon>
        <taxon>Araneae</taxon>
        <taxon>Araneomorphae</taxon>
        <taxon>Entelegynae</taxon>
        <taxon>Araneoidea</taxon>
        <taxon>Nephilidae</taxon>
        <taxon>Nephila</taxon>
    </lineage>
</organism>
<protein>
    <submittedName>
        <fullName evidence="2">Uncharacterized protein</fullName>
    </submittedName>
</protein>
<gene>
    <name evidence="2" type="ORF">NPIL_400041</name>
</gene>
<reference evidence="2" key="1">
    <citation type="submission" date="2020-08" db="EMBL/GenBank/DDBJ databases">
        <title>Multicomponent nature underlies the extraordinary mechanical properties of spider dragline silk.</title>
        <authorList>
            <person name="Kono N."/>
            <person name="Nakamura H."/>
            <person name="Mori M."/>
            <person name="Yoshida Y."/>
            <person name="Ohtoshi R."/>
            <person name="Malay A.D."/>
            <person name="Moran D.A.P."/>
            <person name="Tomita M."/>
            <person name="Numata K."/>
            <person name="Arakawa K."/>
        </authorList>
    </citation>
    <scope>NUCLEOTIDE SEQUENCE</scope>
</reference>
<comment type="caution">
    <text evidence="2">The sequence shown here is derived from an EMBL/GenBank/DDBJ whole genome shotgun (WGS) entry which is preliminary data.</text>
</comment>
<dbReference type="AlphaFoldDB" id="A0A8X6PT61"/>
<sequence length="79" mass="8775">MSYNCPKVKKESEPARPSNSEVPICSVVPQKGLHLRDIILGEKTIPTVTDTGSSVSLFREDVCTKIVDQQELSKKYIVL</sequence>
<evidence type="ECO:0000313" key="2">
    <source>
        <dbReference type="EMBL" id="GFT88026.1"/>
    </source>
</evidence>
<evidence type="ECO:0000256" key="1">
    <source>
        <dbReference type="SAM" id="MobiDB-lite"/>
    </source>
</evidence>
<accession>A0A8X6PT61</accession>
<proteinExistence type="predicted"/>